<dbReference type="STRING" id="51028.A0A0N4VA06"/>
<keyword evidence="9" id="KW-1185">Reference proteome</keyword>
<evidence type="ECO:0000256" key="5">
    <source>
        <dbReference type="ARBA" id="ARBA00023163"/>
    </source>
</evidence>
<dbReference type="SUPFAM" id="SSF100939">
    <property type="entry name" value="SPOC domain-like"/>
    <property type="match status" value="1"/>
</dbReference>
<comment type="subcellular location">
    <subcellularLocation>
        <location evidence="1">Nucleus</location>
    </subcellularLocation>
</comment>
<evidence type="ECO:0000256" key="1">
    <source>
        <dbReference type="ARBA" id="ARBA00004123"/>
    </source>
</evidence>
<dbReference type="GO" id="GO:0003723">
    <property type="term" value="F:RNA binding"/>
    <property type="evidence" value="ECO:0007669"/>
    <property type="project" value="UniProtKB-KW"/>
</dbReference>
<dbReference type="PROSITE" id="PS50917">
    <property type="entry name" value="SPOC"/>
    <property type="match status" value="1"/>
</dbReference>
<dbReference type="AlphaFoldDB" id="A0A0N4VA06"/>
<evidence type="ECO:0000256" key="3">
    <source>
        <dbReference type="ARBA" id="ARBA00023015"/>
    </source>
</evidence>
<protein>
    <submittedName>
        <fullName evidence="10">SPOC domain-containing protein</fullName>
    </submittedName>
</protein>
<dbReference type="FunFam" id="2.40.290.10:FF:000002">
    <property type="entry name" value="Spen family transcriptional repressor"/>
    <property type="match status" value="1"/>
</dbReference>
<dbReference type="GO" id="GO:0005634">
    <property type="term" value="C:nucleus"/>
    <property type="evidence" value="ECO:0007669"/>
    <property type="project" value="UniProtKB-SubCell"/>
</dbReference>
<keyword evidence="3" id="KW-0805">Transcription regulation</keyword>
<dbReference type="Pfam" id="PF07744">
    <property type="entry name" value="SPOC"/>
    <property type="match status" value="1"/>
</dbReference>
<keyword evidence="2" id="KW-0694">RNA-binding</keyword>
<keyword evidence="6" id="KW-0539">Nucleus</keyword>
<evidence type="ECO:0000256" key="2">
    <source>
        <dbReference type="ARBA" id="ARBA00022884"/>
    </source>
</evidence>
<evidence type="ECO:0000256" key="6">
    <source>
        <dbReference type="ARBA" id="ARBA00023242"/>
    </source>
</evidence>
<organism evidence="10">
    <name type="scientific">Enterobius vermicularis</name>
    <name type="common">Human pinworm</name>
    <dbReference type="NCBI Taxonomy" id="51028"/>
    <lineage>
        <taxon>Eukaryota</taxon>
        <taxon>Metazoa</taxon>
        <taxon>Ecdysozoa</taxon>
        <taxon>Nematoda</taxon>
        <taxon>Chromadorea</taxon>
        <taxon>Rhabditida</taxon>
        <taxon>Spirurina</taxon>
        <taxon>Oxyuridomorpha</taxon>
        <taxon>Oxyuroidea</taxon>
        <taxon>Oxyuridae</taxon>
        <taxon>Enterobius</taxon>
    </lineage>
</organism>
<accession>A0A0N4VA06</accession>
<dbReference type="Proteomes" id="UP000274131">
    <property type="component" value="Unassembled WGS sequence"/>
</dbReference>
<dbReference type="InterPro" id="IPR012921">
    <property type="entry name" value="SPOC_C"/>
</dbReference>
<evidence type="ECO:0000313" key="8">
    <source>
        <dbReference type="EMBL" id="VDD92055.1"/>
    </source>
</evidence>
<dbReference type="OrthoDB" id="6407164at2759"/>
<proteinExistence type="predicted"/>
<gene>
    <name evidence="8" type="ORF">EVEC_LOCUS6806</name>
</gene>
<dbReference type="Gene3D" id="2.40.290.10">
    <property type="match status" value="1"/>
</dbReference>
<dbReference type="InterPro" id="IPR016194">
    <property type="entry name" value="SPOC-like_C_dom_sf"/>
</dbReference>
<reference evidence="8 9" key="2">
    <citation type="submission" date="2018-10" db="EMBL/GenBank/DDBJ databases">
        <authorList>
            <consortium name="Pathogen Informatics"/>
        </authorList>
    </citation>
    <scope>NUCLEOTIDE SEQUENCE [LARGE SCALE GENOMIC DNA]</scope>
</reference>
<dbReference type="CDD" id="cd21543">
    <property type="entry name" value="SPOC_SHARP"/>
    <property type="match status" value="1"/>
</dbReference>
<feature type="domain" description="SPOC" evidence="7">
    <location>
        <begin position="1"/>
        <end position="145"/>
    </location>
</feature>
<keyword evidence="5" id="KW-0804">Transcription</keyword>
<sequence length="147" mass="16680">MHRVSGNTEMVKHSLIQFETMSGGLPVIRINQRMRMETNQLETVRSKMNDERSYVALVCLACGKDKDDIRHQSEVLKERFVDYLISKVAAGICNLGNERHPVPDSIVHVFPPCSFASEFLRLNASDLLDTIQQQAINYLFIVITATN</sequence>
<reference evidence="10" key="1">
    <citation type="submission" date="2017-02" db="UniProtKB">
        <authorList>
            <consortium name="WormBaseParasite"/>
        </authorList>
    </citation>
    <scope>IDENTIFICATION</scope>
</reference>
<dbReference type="InterPro" id="IPR010912">
    <property type="entry name" value="SPOC_met"/>
</dbReference>
<evidence type="ECO:0000256" key="4">
    <source>
        <dbReference type="ARBA" id="ARBA00023054"/>
    </source>
</evidence>
<name>A0A0N4VA06_ENTVE</name>
<keyword evidence="4" id="KW-0175">Coiled coil</keyword>
<evidence type="ECO:0000313" key="9">
    <source>
        <dbReference type="Proteomes" id="UP000274131"/>
    </source>
</evidence>
<evidence type="ECO:0000313" key="10">
    <source>
        <dbReference type="WBParaSite" id="EVEC_0000728501-mRNA-1"/>
    </source>
</evidence>
<evidence type="ECO:0000259" key="7">
    <source>
        <dbReference type="PROSITE" id="PS50917"/>
    </source>
</evidence>
<dbReference type="WBParaSite" id="EVEC_0000728501-mRNA-1">
    <property type="protein sequence ID" value="EVEC_0000728501-mRNA-1"/>
    <property type="gene ID" value="EVEC_0000728501"/>
</dbReference>
<dbReference type="EMBL" id="UXUI01008657">
    <property type="protein sequence ID" value="VDD92055.1"/>
    <property type="molecule type" value="Genomic_DNA"/>
</dbReference>